<organism evidence="1">
    <name type="scientific">human gut metagenome</name>
    <dbReference type="NCBI Taxonomy" id="408170"/>
    <lineage>
        <taxon>unclassified sequences</taxon>
        <taxon>metagenomes</taxon>
        <taxon>organismal metagenomes</taxon>
    </lineage>
</organism>
<accession>W1XGA1</accession>
<dbReference type="AlphaFoldDB" id="W1XGA1"/>
<sequence length="26" mass="3005">MGNYSSAYEEYYKNINNKSITKESGN</sequence>
<name>W1XGA1_9ZZZZ</name>
<protein>
    <submittedName>
        <fullName evidence="1">Uncharacterized protein</fullName>
    </submittedName>
</protein>
<gene>
    <name evidence="1" type="ORF">Q604_UNBC16254G0001</name>
</gene>
<comment type="caution">
    <text evidence="1">The sequence shown here is derived from an EMBL/GenBank/DDBJ whole genome shotgun (WGS) entry which is preliminary data.</text>
</comment>
<evidence type="ECO:0000313" key="1">
    <source>
        <dbReference type="EMBL" id="ETJ29201.1"/>
    </source>
</evidence>
<proteinExistence type="predicted"/>
<dbReference type="EMBL" id="AZMM01016254">
    <property type="protein sequence ID" value="ETJ29201.1"/>
    <property type="molecule type" value="Genomic_DNA"/>
</dbReference>
<reference evidence="1" key="1">
    <citation type="submission" date="2013-12" db="EMBL/GenBank/DDBJ databases">
        <title>A Varibaculum cambriense genome reconstructed from a premature infant gut community with otherwise low bacterial novelty that shifts toward anaerobic metabolism during the third week of life.</title>
        <authorList>
            <person name="Brown C.T."/>
            <person name="Sharon I."/>
            <person name="Thomas B.C."/>
            <person name="Castelle C.J."/>
            <person name="Morowitz M.J."/>
            <person name="Banfield J.F."/>
        </authorList>
    </citation>
    <scope>NUCLEOTIDE SEQUENCE</scope>
</reference>
<feature type="non-terminal residue" evidence="1">
    <location>
        <position position="26"/>
    </location>
</feature>